<dbReference type="InterPro" id="IPR027785">
    <property type="entry name" value="UvrD-like_helicase_C"/>
</dbReference>
<dbReference type="PANTHER" id="PTHR11070:SF45">
    <property type="entry name" value="DNA 3'-5' HELICASE"/>
    <property type="match status" value="1"/>
</dbReference>
<dbReference type="GO" id="GO:0005524">
    <property type="term" value="F:ATP binding"/>
    <property type="evidence" value="ECO:0007669"/>
    <property type="project" value="InterPro"/>
</dbReference>
<name>A0A5J4RKA5_9ZZZZ</name>
<dbReference type="GO" id="GO:0005829">
    <property type="term" value="C:cytosol"/>
    <property type="evidence" value="ECO:0007669"/>
    <property type="project" value="TreeGrafter"/>
</dbReference>
<dbReference type="InterPro" id="IPR018647">
    <property type="entry name" value="SLFN_3-like_DNA/RNA_helicase"/>
</dbReference>
<dbReference type="InterPro" id="IPR000212">
    <property type="entry name" value="DNA_helicase_UvrD/REP"/>
</dbReference>
<comment type="caution">
    <text evidence="2">The sequence shown here is derived from an EMBL/GenBank/DDBJ whole genome shotgun (WGS) entry which is preliminary data.</text>
</comment>
<accession>A0A5J4RKA5</accession>
<dbReference type="PROSITE" id="PS50965">
    <property type="entry name" value="NERD"/>
    <property type="match status" value="1"/>
</dbReference>
<organism evidence="2">
    <name type="scientific">termite gut metagenome</name>
    <dbReference type="NCBI Taxonomy" id="433724"/>
    <lineage>
        <taxon>unclassified sequences</taxon>
        <taxon>metagenomes</taxon>
        <taxon>organismal metagenomes</taxon>
    </lineage>
</organism>
<dbReference type="Pfam" id="PF09848">
    <property type="entry name" value="SLFN-g3_helicase"/>
    <property type="match status" value="1"/>
</dbReference>
<sequence>MALMIPHIPFDNSSEGEKAIFNSLQTGLDDNYIVFHSVRWVNSKYKSQGEADFLILHRNFGILVIEAKSGYIRGANRQWFQTNRKTRIEQEISDPLAQADRSKFKFIELLEMQNPPIKDCLICHAVWFPSIEWNYAMPPNYSPEIIFDSKTIEEPQTAIEEAFMFWDRHFHKPSLSKASFDRLKFIIAPEFSSVPSVRTNFENRERLFITLTSDQARIMDFLDEQRTAVISGSAGTGKTMLALEKANRLGVKNEETLFLCFNEALKYHLEENNPIKFVHFKTVFELADEFINYKKGISLNELTNKLSEFLLDNYRNQWNYKHIIVDEAQDFKSLFIEILSEITEYKQGNFYAFYDKNQNIHQQNELSWADNADCRLTLHTNCRNTKEIARTSARNIGLDNKTFINSPVKGKQSFIGEYRTEKEGLVLVEKIVSHLLKDKRANAEDIVILTMNELSNSFLESKNSICQKNLSKFLAKGKICFNTVNLFKGLEGGYLILFDVNVDCYADNHYRNRLYIGCSRAKQGLFILLNNPQEENFSIAMESIEPNKKIKKNRKAFYHKLAVTELEL</sequence>
<proteinExistence type="predicted"/>
<feature type="domain" description="NERD" evidence="1">
    <location>
        <begin position="12"/>
        <end position="129"/>
    </location>
</feature>
<reference evidence="2" key="1">
    <citation type="submission" date="2019-03" db="EMBL/GenBank/DDBJ databases">
        <title>Single cell metagenomics reveals metabolic interactions within the superorganism composed of flagellate Streblomastix strix and complex community of Bacteroidetes bacteria on its surface.</title>
        <authorList>
            <person name="Treitli S.C."/>
            <person name="Kolisko M."/>
            <person name="Husnik F."/>
            <person name="Keeling P."/>
            <person name="Hampl V."/>
        </authorList>
    </citation>
    <scope>NUCLEOTIDE SEQUENCE</scope>
    <source>
        <strain evidence="2">STM</strain>
    </source>
</reference>
<protein>
    <recommendedName>
        <fullName evidence="1">NERD domain-containing protein</fullName>
    </recommendedName>
</protein>
<dbReference type="AlphaFoldDB" id="A0A5J4RKA5"/>
<gene>
    <name evidence="2" type="ORF">EZS27_018283</name>
</gene>
<dbReference type="InterPro" id="IPR011528">
    <property type="entry name" value="NERD"/>
</dbReference>
<evidence type="ECO:0000313" key="2">
    <source>
        <dbReference type="EMBL" id="KAA6333291.1"/>
    </source>
</evidence>
<evidence type="ECO:0000259" key="1">
    <source>
        <dbReference type="PROSITE" id="PS50965"/>
    </source>
</evidence>
<dbReference type="GO" id="GO:0000725">
    <property type="term" value="P:recombinational repair"/>
    <property type="evidence" value="ECO:0007669"/>
    <property type="project" value="TreeGrafter"/>
</dbReference>
<dbReference type="Pfam" id="PF08378">
    <property type="entry name" value="NERD"/>
    <property type="match status" value="1"/>
</dbReference>
<dbReference type="PANTHER" id="PTHR11070">
    <property type="entry name" value="UVRD / RECB / PCRA DNA HELICASE FAMILY MEMBER"/>
    <property type="match status" value="1"/>
</dbReference>
<dbReference type="SUPFAM" id="SSF52540">
    <property type="entry name" value="P-loop containing nucleoside triphosphate hydrolases"/>
    <property type="match status" value="1"/>
</dbReference>
<dbReference type="EMBL" id="SNRY01001131">
    <property type="protein sequence ID" value="KAA6333291.1"/>
    <property type="molecule type" value="Genomic_DNA"/>
</dbReference>
<dbReference type="InterPro" id="IPR027417">
    <property type="entry name" value="P-loop_NTPase"/>
</dbReference>
<dbReference type="GO" id="GO:0043138">
    <property type="term" value="F:3'-5' DNA helicase activity"/>
    <property type="evidence" value="ECO:0007669"/>
    <property type="project" value="TreeGrafter"/>
</dbReference>
<dbReference type="Gene3D" id="3.40.50.300">
    <property type="entry name" value="P-loop containing nucleotide triphosphate hydrolases"/>
    <property type="match status" value="2"/>
</dbReference>
<dbReference type="GO" id="GO:0003677">
    <property type="term" value="F:DNA binding"/>
    <property type="evidence" value="ECO:0007669"/>
    <property type="project" value="InterPro"/>
</dbReference>
<dbReference type="Pfam" id="PF13538">
    <property type="entry name" value="UvrD_C_2"/>
    <property type="match status" value="1"/>
</dbReference>